<dbReference type="OrthoDB" id="411281at2759"/>
<feature type="non-terminal residue" evidence="1">
    <location>
        <position position="1"/>
    </location>
</feature>
<organism evidence="1 2">
    <name type="scientific">Symbiodinium pilosum</name>
    <name type="common">Dinoflagellate</name>
    <dbReference type="NCBI Taxonomy" id="2952"/>
    <lineage>
        <taxon>Eukaryota</taxon>
        <taxon>Sar</taxon>
        <taxon>Alveolata</taxon>
        <taxon>Dinophyceae</taxon>
        <taxon>Suessiales</taxon>
        <taxon>Symbiodiniaceae</taxon>
        <taxon>Symbiodinium</taxon>
    </lineage>
</organism>
<evidence type="ECO:0000313" key="2">
    <source>
        <dbReference type="Proteomes" id="UP000649617"/>
    </source>
</evidence>
<evidence type="ECO:0000313" key="1">
    <source>
        <dbReference type="EMBL" id="CAE7269647.1"/>
    </source>
</evidence>
<dbReference type="EMBL" id="CAJNIZ010008645">
    <property type="protein sequence ID" value="CAE7269647.1"/>
    <property type="molecule type" value="Genomic_DNA"/>
</dbReference>
<reference evidence="1" key="1">
    <citation type="submission" date="2021-02" db="EMBL/GenBank/DDBJ databases">
        <authorList>
            <person name="Dougan E. K."/>
            <person name="Rhodes N."/>
            <person name="Thang M."/>
            <person name="Chan C."/>
        </authorList>
    </citation>
    <scope>NUCLEOTIDE SEQUENCE</scope>
</reference>
<dbReference type="Proteomes" id="UP000649617">
    <property type="component" value="Unassembled WGS sequence"/>
</dbReference>
<sequence>MVEEAFNNSGKSVRIFPAAETQAIAIAGQRRSSRERQATPFFKEELEMPEADRTVKFNDMISAK</sequence>
<proteinExistence type="predicted"/>
<gene>
    <name evidence="1" type="ORF">SPIL2461_LOCUS5900</name>
</gene>
<name>A0A812MNP7_SYMPI</name>
<comment type="caution">
    <text evidence="1">The sequence shown here is derived from an EMBL/GenBank/DDBJ whole genome shotgun (WGS) entry which is preliminary data.</text>
</comment>
<dbReference type="AlphaFoldDB" id="A0A812MNP7"/>
<protein>
    <submittedName>
        <fullName evidence="1">Uncharacterized protein</fullName>
    </submittedName>
</protein>
<keyword evidence="2" id="KW-1185">Reference proteome</keyword>
<accession>A0A812MNP7</accession>